<sequence>MSVLKRVPFVILLGGLSLSFCGAVSAVAEETDEITHDQSVFLFGGGMTDGDMAESANPFGVGYEGHPLFGIGYQMFPYEIGAVKLGVEAGIAGRFGGNANAEIWGGVVGRYEGIEIANTVRIVPSFTFGLSHVTKTMNGRERKNEEERNGNAGTLFYLGPEISFSTVSRPDVELFWRLHHRSGAWGTLGDMHGGSNANVVGVRYKF</sequence>
<evidence type="ECO:0000313" key="3">
    <source>
        <dbReference type="Proteomes" id="UP001241472"/>
    </source>
</evidence>
<keyword evidence="1" id="KW-0732">Signal</keyword>
<protein>
    <recommendedName>
        <fullName evidence="4">Outer membrane protein beta-barrel domain-containing protein</fullName>
    </recommendedName>
</protein>
<dbReference type="RefSeq" id="WP_306836378.1">
    <property type="nucleotide sequence ID" value="NZ_JAUSRF010000010.1"/>
</dbReference>
<evidence type="ECO:0000256" key="1">
    <source>
        <dbReference type="SAM" id="SignalP"/>
    </source>
</evidence>
<evidence type="ECO:0000313" key="2">
    <source>
        <dbReference type="EMBL" id="MDP9838455.1"/>
    </source>
</evidence>
<comment type="caution">
    <text evidence="2">The sequence shown here is derived from an EMBL/GenBank/DDBJ whole genome shotgun (WGS) entry which is preliminary data.</text>
</comment>
<keyword evidence="3" id="KW-1185">Reference proteome</keyword>
<organism evidence="2 3">
    <name type="scientific">Neorhizobium huautlense</name>
    <dbReference type="NCBI Taxonomy" id="67774"/>
    <lineage>
        <taxon>Bacteria</taxon>
        <taxon>Pseudomonadati</taxon>
        <taxon>Pseudomonadota</taxon>
        <taxon>Alphaproteobacteria</taxon>
        <taxon>Hyphomicrobiales</taxon>
        <taxon>Rhizobiaceae</taxon>
        <taxon>Rhizobium/Agrobacterium group</taxon>
        <taxon>Neorhizobium</taxon>
    </lineage>
</organism>
<accession>A0ABT9PVF6</accession>
<name>A0ABT9PVF6_9HYPH</name>
<reference evidence="2 3" key="1">
    <citation type="submission" date="2023-07" db="EMBL/GenBank/DDBJ databases">
        <title>Sorghum-associated microbial communities from plants grown in Nebraska, USA.</title>
        <authorList>
            <person name="Schachtman D."/>
        </authorList>
    </citation>
    <scope>NUCLEOTIDE SEQUENCE [LARGE SCALE GENOMIC DNA]</scope>
    <source>
        <strain evidence="2 3">DS1307</strain>
    </source>
</reference>
<proteinExistence type="predicted"/>
<evidence type="ECO:0008006" key="4">
    <source>
        <dbReference type="Google" id="ProtNLM"/>
    </source>
</evidence>
<feature type="signal peptide" evidence="1">
    <location>
        <begin position="1"/>
        <end position="28"/>
    </location>
</feature>
<feature type="chain" id="PRO_5046627930" description="Outer membrane protein beta-barrel domain-containing protein" evidence="1">
    <location>
        <begin position="29"/>
        <end position="206"/>
    </location>
</feature>
<gene>
    <name evidence="2" type="ORF">J2T09_003223</name>
</gene>
<dbReference type="Proteomes" id="UP001241472">
    <property type="component" value="Unassembled WGS sequence"/>
</dbReference>
<dbReference type="EMBL" id="JAUSRF010000010">
    <property type="protein sequence ID" value="MDP9838455.1"/>
    <property type="molecule type" value="Genomic_DNA"/>
</dbReference>